<dbReference type="AlphaFoldDB" id="A0A5P8WFV9"/>
<evidence type="ECO:0000313" key="2">
    <source>
        <dbReference type="Proteomes" id="UP000326678"/>
    </source>
</evidence>
<evidence type="ECO:0000313" key="1">
    <source>
        <dbReference type="EMBL" id="QFS51733.1"/>
    </source>
</evidence>
<proteinExistence type="predicted"/>
<keyword evidence="2" id="KW-1185">Reference proteome</keyword>
<sequence length="43" mass="4848">MIGEKAIAQFARRGDRFCYVCKLTLWFSTTLSTRFGVAIKASC</sequence>
<dbReference type="Proteomes" id="UP000326678">
    <property type="component" value="Chromosome Gxm2"/>
</dbReference>
<dbReference type="KEGG" id="nsh:GXM_09227"/>
<name>A0A5P8WFV9_9NOSO</name>
<gene>
    <name evidence="1" type="ORF">GXM_09227</name>
</gene>
<protein>
    <submittedName>
        <fullName evidence="1">Uncharacterized protein</fullName>
    </submittedName>
</protein>
<organism evidence="1 2">
    <name type="scientific">Nostoc sphaeroides CCNUC1</name>
    <dbReference type="NCBI Taxonomy" id="2653204"/>
    <lineage>
        <taxon>Bacteria</taxon>
        <taxon>Bacillati</taxon>
        <taxon>Cyanobacteriota</taxon>
        <taxon>Cyanophyceae</taxon>
        <taxon>Nostocales</taxon>
        <taxon>Nostocaceae</taxon>
        <taxon>Nostoc</taxon>
    </lineage>
</organism>
<dbReference type="EMBL" id="CP045227">
    <property type="protein sequence ID" value="QFS51733.1"/>
    <property type="molecule type" value="Genomic_DNA"/>
</dbReference>
<reference evidence="1 2" key="1">
    <citation type="submission" date="2019-10" db="EMBL/GenBank/DDBJ databases">
        <title>Genomic and transcriptomic insights into the perfect genentic adaptation of a filamentous nitrogen-fixing cyanobacterium to rice fields.</title>
        <authorList>
            <person name="Chen Z."/>
        </authorList>
    </citation>
    <scope>NUCLEOTIDE SEQUENCE [LARGE SCALE GENOMIC DNA]</scope>
    <source>
        <strain evidence="1">CCNUC1</strain>
    </source>
</reference>
<accession>A0A5P8WFV9</accession>